<organism evidence="6 7">
    <name type="scientific">Paenibacillus sepulcri</name>
    <dbReference type="NCBI Taxonomy" id="359917"/>
    <lineage>
        <taxon>Bacteria</taxon>
        <taxon>Bacillati</taxon>
        <taxon>Bacillota</taxon>
        <taxon>Bacilli</taxon>
        <taxon>Bacillales</taxon>
        <taxon>Paenibacillaceae</taxon>
        <taxon>Paenibacillus</taxon>
    </lineage>
</organism>
<dbReference type="Pfam" id="PF00989">
    <property type="entry name" value="PAS"/>
    <property type="match status" value="1"/>
</dbReference>
<protein>
    <submittedName>
        <fullName evidence="6">PAS domain S-box protein</fullName>
    </submittedName>
</protein>
<feature type="domain" description="PAS" evidence="4">
    <location>
        <begin position="24"/>
        <end position="95"/>
    </location>
</feature>
<evidence type="ECO:0000313" key="7">
    <source>
        <dbReference type="Proteomes" id="UP001519887"/>
    </source>
</evidence>
<dbReference type="CDD" id="cd00130">
    <property type="entry name" value="PAS"/>
    <property type="match status" value="1"/>
</dbReference>
<feature type="non-terminal residue" evidence="6">
    <location>
        <position position="108"/>
    </location>
</feature>
<dbReference type="PROSITE" id="PS50112">
    <property type="entry name" value="PAS"/>
    <property type="match status" value="1"/>
</dbReference>
<evidence type="ECO:0000256" key="3">
    <source>
        <dbReference type="ARBA" id="ARBA00023136"/>
    </source>
</evidence>
<dbReference type="SMART" id="SM00091">
    <property type="entry name" value="PAS"/>
    <property type="match status" value="1"/>
</dbReference>
<evidence type="ECO:0000259" key="4">
    <source>
        <dbReference type="PROSITE" id="PS50112"/>
    </source>
</evidence>
<sequence>ENGGDEISQLSHSVNDMRLHLRDMFGRLEAIINQNQFAFIVLDDQYRVTYFSKAAELMLGYKAEEVVNKATAITFIDPDDLQAEARRLSRRLLRSVPPDLSVLRELRR</sequence>
<dbReference type="PROSITE" id="PS50885">
    <property type="entry name" value="HAMP"/>
    <property type="match status" value="1"/>
</dbReference>
<feature type="domain" description="HAMP" evidence="5">
    <location>
        <begin position="1"/>
        <end position="26"/>
    </location>
</feature>
<dbReference type="NCBIfam" id="TIGR00229">
    <property type="entry name" value="sensory_box"/>
    <property type="match status" value="1"/>
</dbReference>
<comment type="subcellular location">
    <subcellularLocation>
        <location evidence="1">Cell membrane</location>
    </subcellularLocation>
</comment>
<dbReference type="InterPro" id="IPR035965">
    <property type="entry name" value="PAS-like_dom_sf"/>
</dbReference>
<name>A0ABS7CN27_9BACL</name>
<evidence type="ECO:0000256" key="2">
    <source>
        <dbReference type="ARBA" id="ARBA00022475"/>
    </source>
</evidence>
<evidence type="ECO:0000313" key="6">
    <source>
        <dbReference type="EMBL" id="MBW7462302.1"/>
    </source>
</evidence>
<dbReference type="InterPro" id="IPR013767">
    <property type="entry name" value="PAS_fold"/>
</dbReference>
<dbReference type="Proteomes" id="UP001519887">
    <property type="component" value="Unassembled WGS sequence"/>
</dbReference>
<feature type="non-terminal residue" evidence="6">
    <location>
        <position position="1"/>
    </location>
</feature>
<keyword evidence="3" id="KW-0472">Membrane</keyword>
<reference evidence="6 7" key="1">
    <citation type="submission" date="2021-07" db="EMBL/GenBank/DDBJ databases">
        <title>Paenibacillus radiodurans sp. nov., isolated from the southeastern edge of Tengger Desert.</title>
        <authorList>
            <person name="Zhang G."/>
        </authorList>
    </citation>
    <scope>NUCLEOTIDE SEQUENCE [LARGE SCALE GENOMIC DNA]</scope>
    <source>
        <strain evidence="6 7">CCM 7311</strain>
    </source>
</reference>
<dbReference type="InterPro" id="IPR000014">
    <property type="entry name" value="PAS"/>
</dbReference>
<keyword evidence="2" id="KW-1003">Cell membrane</keyword>
<evidence type="ECO:0000256" key="1">
    <source>
        <dbReference type="ARBA" id="ARBA00004236"/>
    </source>
</evidence>
<dbReference type="InterPro" id="IPR003660">
    <property type="entry name" value="HAMP_dom"/>
</dbReference>
<keyword evidence="7" id="KW-1185">Reference proteome</keyword>
<dbReference type="Gene3D" id="3.30.450.20">
    <property type="entry name" value="PAS domain"/>
    <property type="match status" value="1"/>
</dbReference>
<accession>A0ABS7CN27</accession>
<comment type="caution">
    <text evidence="6">The sequence shown here is derived from an EMBL/GenBank/DDBJ whole genome shotgun (WGS) entry which is preliminary data.</text>
</comment>
<dbReference type="EMBL" id="JAHZIK010003787">
    <property type="protein sequence ID" value="MBW7462302.1"/>
    <property type="molecule type" value="Genomic_DNA"/>
</dbReference>
<gene>
    <name evidence="6" type="ORF">K0U00_50445</name>
</gene>
<proteinExistence type="predicted"/>
<evidence type="ECO:0000259" key="5">
    <source>
        <dbReference type="PROSITE" id="PS50885"/>
    </source>
</evidence>
<dbReference type="SUPFAM" id="SSF55785">
    <property type="entry name" value="PYP-like sensor domain (PAS domain)"/>
    <property type="match status" value="1"/>
</dbReference>